<dbReference type="PANTHER" id="PTHR18895:SF74">
    <property type="entry name" value="MTRF1L RELEASE FACTOR GLUTAMINE METHYLTRANSFERASE"/>
    <property type="match status" value="1"/>
</dbReference>
<dbReference type="AlphaFoldDB" id="A0A5E7SK00"/>
<dbReference type="EMBL" id="CABVIY010000003">
    <property type="protein sequence ID" value="VVP86240.1"/>
    <property type="molecule type" value="Genomic_DNA"/>
</dbReference>
<keyword evidence="3" id="KW-0949">S-adenosyl-L-methionine</keyword>
<dbReference type="InterPro" id="IPR050320">
    <property type="entry name" value="N5-glutamine_MTase"/>
</dbReference>
<keyword evidence="2 5" id="KW-0808">Transferase</keyword>
<name>A0A5E7SK00_PSEFL</name>
<evidence type="ECO:0000313" key="6">
    <source>
        <dbReference type="Proteomes" id="UP000326611"/>
    </source>
</evidence>
<dbReference type="Pfam" id="PF05175">
    <property type="entry name" value="MTS"/>
    <property type="match status" value="1"/>
</dbReference>
<dbReference type="SUPFAM" id="SSF53335">
    <property type="entry name" value="S-adenosyl-L-methionine-dependent methyltransferases"/>
    <property type="match status" value="1"/>
</dbReference>
<dbReference type="InterPro" id="IPR002052">
    <property type="entry name" value="DNA_methylase_N6_adenine_CS"/>
</dbReference>
<dbReference type="GO" id="GO:0102559">
    <property type="term" value="F:peptide chain release factor N(5)-glutamine methyltransferase activity"/>
    <property type="evidence" value="ECO:0007669"/>
    <property type="project" value="UniProtKB-EC"/>
</dbReference>
<dbReference type="InterPro" id="IPR007848">
    <property type="entry name" value="Small_mtfrase_dom"/>
</dbReference>
<evidence type="ECO:0000313" key="5">
    <source>
        <dbReference type="EMBL" id="VVP86240.1"/>
    </source>
</evidence>
<dbReference type="Gene3D" id="3.40.50.150">
    <property type="entry name" value="Vaccinia Virus protein VP39"/>
    <property type="match status" value="1"/>
</dbReference>
<dbReference type="PANTHER" id="PTHR18895">
    <property type="entry name" value="HEMK METHYLTRANSFERASE"/>
    <property type="match status" value="1"/>
</dbReference>
<proteinExistence type="predicted"/>
<evidence type="ECO:0000256" key="1">
    <source>
        <dbReference type="ARBA" id="ARBA00022603"/>
    </source>
</evidence>
<evidence type="ECO:0000256" key="2">
    <source>
        <dbReference type="ARBA" id="ARBA00022679"/>
    </source>
</evidence>
<dbReference type="PROSITE" id="PS00092">
    <property type="entry name" value="N6_MTASE"/>
    <property type="match status" value="1"/>
</dbReference>
<dbReference type="Proteomes" id="UP000326611">
    <property type="component" value="Unassembled WGS sequence"/>
</dbReference>
<sequence length="326" mass="35979">MNHSDMSLDLATAASAHESHDRALLELGRRLQAQHYRFVTVTPLTHQRVNERVANRTARSLRDVFGWSRPFQTGLLAGQEHQALLDSGVLHADADLWLSNVRWSSLDDLLFVHSSFPTLAHDSVFFGPDTYRFAQAIEGFLRTSVHPIRTAVDIGCGSGVGAILIARARPNAQVQALDINPTALKYTTINATLAGVDNICVSHSDILAGTAGHFDLIIANPPYMQDTERRAYRHGGEHLGSELSVRILKQSIEQLSAGGSLLLYTGAPSVEGVDLLFEQAWPLIDRSDLAWTYREMDPDVFGEELVTETYREAERIAAVVLTVTRL</sequence>
<accession>A0A5E7SK00</accession>
<evidence type="ECO:0000256" key="3">
    <source>
        <dbReference type="ARBA" id="ARBA00022691"/>
    </source>
</evidence>
<protein>
    <submittedName>
        <fullName evidence="5">Release factor glutamine methyltransferase</fullName>
        <ecNumber evidence="5">2.1.1.297</ecNumber>
    </submittedName>
</protein>
<reference evidence="5 6" key="1">
    <citation type="submission" date="2019-09" db="EMBL/GenBank/DDBJ databases">
        <authorList>
            <person name="Chandra G."/>
            <person name="Truman W A."/>
        </authorList>
    </citation>
    <scope>NUCLEOTIDE SEQUENCE [LARGE SCALE GENOMIC DNA]</scope>
    <source>
        <strain evidence="5">PS918</strain>
    </source>
</reference>
<evidence type="ECO:0000259" key="4">
    <source>
        <dbReference type="Pfam" id="PF05175"/>
    </source>
</evidence>
<dbReference type="GO" id="GO:0003676">
    <property type="term" value="F:nucleic acid binding"/>
    <property type="evidence" value="ECO:0007669"/>
    <property type="project" value="InterPro"/>
</dbReference>
<dbReference type="EC" id="2.1.1.297" evidence="5"/>
<keyword evidence="1 5" id="KW-0489">Methyltransferase</keyword>
<dbReference type="RefSeq" id="WP_412070734.1">
    <property type="nucleotide sequence ID" value="NZ_CABVIY010000003.1"/>
</dbReference>
<dbReference type="CDD" id="cd02440">
    <property type="entry name" value="AdoMet_MTases"/>
    <property type="match status" value="1"/>
</dbReference>
<organism evidence="5 6">
    <name type="scientific">Pseudomonas fluorescens</name>
    <dbReference type="NCBI Taxonomy" id="294"/>
    <lineage>
        <taxon>Bacteria</taxon>
        <taxon>Pseudomonadati</taxon>
        <taxon>Pseudomonadota</taxon>
        <taxon>Gammaproteobacteria</taxon>
        <taxon>Pseudomonadales</taxon>
        <taxon>Pseudomonadaceae</taxon>
        <taxon>Pseudomonas</taxon>
    </lineage>
</organism>
<feature type="domain" description="Methyltransferase small" evidence="4">
    <location>
        <begin position="149"/>
        <end position="263"/>
    </location>
</feature>
<dbReference type="GO" id="GO:0032259">
    <property type="term" value="P:methylation"/>
    <property type="evidence" value="ECO:0007669"/>
    <property type="project" value="UniProtKB-KW"/>
</dbReference>
<gene>
    <name evidence="5" type="primary">prmC_1</name>
    <name evidence="5" type="ORF">PS918_02805</name>
</gene>
<dbReference type="InterPro" id="IPR029063">
    <property type="entry name" value="SAM-dependent_MTases_sf"/>
</dbReference>